<proteinExistence type="predicted"/>
<accession>A0A251YMQ4</accession>
<reference evidence="1 2" key="1">
    <citation type="submission" date="2016-08" db="EMBL/GenBank/DDBJ databases">
        <title>Genome sequence of Clavibacter michiganensis spp strain CFBP8019.</title>
        <authorList>
            <person name="Thapa S.P."/>
            <person name="Coaker G."/>
            <person name="Jacques M.-A."/>
        </authorList>
    </citation>
    <scope>NUCLEOTIDE SEQUENCE [LARGE SCALE GENOMIC DNA]</scope>
    <source>
        <strain evidence="1">CFBP8019</strain>
    </source>
</reference>
<comment type="caution">
    <text evidence="1">The sequence shown here is derived from an EMBL/GenBank/DDBJ whole genome shotgun (WGS) entry which is preliminary data.</text>
</comment>
<gene>
    <name evidence="1" type="ORF">BFL37_05890</name>
</gene>
<organism evidence="1 2">
    <name type="scientific">Clavibacter michiganensis</name>
    <dbReference type="NCBI Taxonomy" id="28447"/>
    <lineage>
        <taxon>Bacteria</taxon>
        <taxon>Bacillati</taxon>
        <taxon>Actinomycetota</taxon>
        <taxon>Actinomycetes</taxon>
        <taxon>Micrococcales</taxon>
        <taxon>Microbacteriaceae</taxon>
        <taxon>Clavibacter</taxon>
    </lineage>
</organism>
<dbReference type="OrthoDB" id="8950194at2"/>
<dbReference type="AlphaFoldDB" id="A0A251YMQ4"/>
<dbReference type="RefSeq" id="WP_143331592.1">
    <property type="nucleotide sequence ID" value="NZ_MDJZ01000011.1"/>
</dbReference>
<dbReference type="Proteomes" id="UP000195101">
    <property type="component" value="Unassembled WGS sequence"/>
</dbReference>
<evidence type="ECO:0000313" key="1">
    <source>
        <dbReference type="EMBL" id="OUE25515.1"/>
    </source>
</evidence>
<dbReference type="EMBL" id="MDJZ01000011">
    <property type="protein sequence ID" value="OUE25515.1"/>
    <property type="molecule type" value="Genomic_DNA"/>
</dbReference>
<evidence type="ECO:0000313" key="2">
    <source>
        <dbReference type="Proteomes" id="UP000195101"/>
    </source>
</evidence>
<keyword evidence="2" id="KW-1185">Reference proteome</keyword>
<protein>
    <submittedName>
        <fullName evidence="1">Uncharacterized protein</fullName>
    </submittedName>
</protein>
<sequence>MTVIYPDPPAVHPTPTLTEVDAFGRKTLTHPHYESAAMSADEHMRLATRDARFSGRASDGISSDLLGTRVIELGAGTYQISELRGMLGRENMTTKINGIRFIGAGRGLTVVVFSPAELGALLFNDFWINIAIEGITFHTTVAGATFIQSYTTHNAQQYTFTDVSWTGPWKYVFDLQGNDNNSEFTFYSCSTSKMAADGAFLFIGGANTSDQFLNYWFYGFKHWSTSAALVDAARGGHFHVFGMDVSDWGAGLTSPQKLFKLRGTSHSQGVQHMHVRSLRVEAKSPLAGLLYSEWASGNVSIQADWSSQMPFQTYGNMLDIVLEQNNGPIYNIHDSHLAGTINITYGVNAYQKRHRVVVRDTHWAQKLTPSEVVTYTQPGANKIDPQVEFVSCRGDSSDAVTSTAAGATVWDATVGALGGDLVKPLVKRQLVVHGINGGLSTPSGRARINLPVGALITGMRAFAPAGTSAEADGGSWTLSTTEATPTTVASLALTTARSAGYSVVTELAVPFLCSTRERATVDVVAVDITQTNALGHSVVVEGYW</sequence>
<name>A0A251YMQ4_9MICO</name>